<organism evidence="2 3">
    <name type="scientific">Desmophyllum pertusum</name>
    <dbReference type="NCBI Taxonomy" id="174260"/>
    <lineage>
        <taxon>Eukaryota</taxon>
        <taxon>Metazoa</taxon>
        <taxon>Cnidaria</taxon>
        <taxon>Anthozoa</taxon>
        <taxon>Hexacorallia</taxon>
        <taxon>Scleractinia</taxon>
        <taxon>Caryophylliina</taxon>
        <taxon>Caryophylliidae</taxon>
        <taxon>Desmophyllum</taxon>
    </lineage>
</organism>
<dbReference type="Proteomes" id="UP001163046">
    <property type="component" value="Unassembled WGS sequence"/>
</dbReference>
<name>A0A9W9ZTV8_9CNID</name>
<dbReference type="GO" id="GO:0005829">
    <property type="term" value="C:cytosol"/>
    <property type="evidence" value="ECO:0007669"/>
    <property type="project" value="TreeGrafter"/>
</dbReference>
<evidence type="ECO:0000313" key="2">
    <source>
        <dbReference type="EMBL" id="KAJ7387064.1"/>
    </source>
</evidence>
<evidence type="ECO:0000256" key="1">
    <source>
        <dbReference type="SAM" id="MobiDB-lite"/>
    </source>
</evidence>
<protein>
    <submittedName>
        <fullName evidence="2">Armadillo repeat-containing protein 5</fullName>
    </submittedName>
</protein>
<accession>A0A9W9ZTV8</accession>
<feature type="region of interest" description="Disordered" evidence="1">
    <location>
        <begin position="244"/>
        <end position="277"/>
    </location>
</feature>
<sequence>MLLEAINRVRVRESGALELLLKIFSSGECLSLEKKIVTAFTCFYNSERDLEILLNGDLVAALINHLKRIISHIPSRNECEDHDDVFSDHQNFTADFSSDSQLRVPTVKDAFFDASAGETSLMDESFLKKLEETAREVTDSKATGRLSKFKRRMKLKPSPIPTTPPAGVCTIGQSVFSFASRQTNTTTLVSVCTSCRSISSLASSSSHSANLSTSSCPRVLSSYQVSTPTINTCDLGEPSGLGAKDPAVECVRSQSQTLDSTIPRTSASQSDQSVVTP</sequence>
<evidence type="ECO:0000313" key="3">
    <source>
        <dbReference type="Proteomes" id="UP001163046"/>
    </source>
</evidence>
<dbReference type="OrthoDB" id="6086604at2759"/>
<dbReference type="EMBL" id="MU825874">
    <property type="protein sequence ID" value="KAJ7387064.1"/>
    <property type="molecule type" value="Genomic_DNA"/>
</dbReference>
<dbReference type="PANTHER" id="PTHR23312:SF8">
    <property type="entry name" value="ARMADILLO REPEAT-CONTAINING PROTEIN 5"/>
    <property type="match status" value="1"/>
</dbReference>
<dbReference type="GO" id="GO:0009653">
    <property type="term" value="P:anatomical structure morphogenesis"/>
    <property type="evidence" value="ECO:0007669"/>
    <property type="project" value="TreeGrafter"/>
</dbReference>
<comment type="caution">
    <text evidence="2">The sequence shown here is derived from an EMBL/GenBank/DDBJ whole genome shotgun (WGS) entry which is preliminary data.</text>
</comment>
<feature type="compositionally biased region" description="Polar residues" evidence="1">
    <location>
        <begin position="252"/>
        <end position="277"/>
    </location>
</feature>
<proteinExistence type="predicted"/>
<dbReference type="AlphaFoldDB" id="A0A9W9ZTV8"/>
<dbReference type="PANTHER" id="PTHR23312">
    <property type="entry name" value="ARMC5 ARMADILLO REPEAT-CONTAINING -RELATED"/>
    <property type="match status" value="1"/>
</dbReference>
<gene>
    <name evidence="2" type="primary">ARMC5_1</name>
    <name evidence="2" type="ORF">OS493_004028</name>
</gene>
<reference evidence="2" key="1">
    <citation type="submission" date="2023-01" db="EMBL/GenBank/DDBJ databases">
        <title>Genome assembly of the deep-sea coral Lophelia pertusa.</title>
        <authorList>
            <person name="Herrera S."/>
            <person name="Cordes E."/>
        </authorList>
    </citation>
    <scope>NUCLEOTIDE SEQUENCE</scope>
    <source>
        <strain evidence="2">USNM1676648</strain>
        <tissue evidence="2">Polyp</tissue>
    </source>
</reference>
<keyword evidence="3" id="KW-1185">Reference proteome</keyword>